<evidence type="ECO:0000256" key="8">
    <source>
        <dbReference type="ARBA" id="ARBA00022840"/>
    </source>
</evidence>
<dbReference type="Pfam" id="PF00270">
    <property type="entry name" value="DEAD"/>
    <property type="match status" value="1"/>
</dbReference>
<feature type="domain" description="Helicase ATP-binding" evidence="11">
    <location>
        <begin position="270"/>
        <end position="467"/>
    </location>
</feature>
<name>A0A1Y3PIM8_9BACI</name>
<evidence type="ECO:0000256" key="3">
    <source>
        <dbReference type="ARBA" id="ARBA00022722"/>
    </source>
</evidence>
<feature type="domain" description="HD Cas3-type" evidence="13">
    <location>
        <begin position="9"/>
        <end position="216"/>
    </location>
</feature>
<evidence type="ECO:0000259" key="13">
    <source>
        <dbReference type="PROSITE" id="PS51643"/>
    </source>
</evidence>
<keyword evidence="8" id="KW-0067">ATP-binding</keyword>
<dbReference type="Pfam" id="PF22590">
    <property type="entry name" value="Cas3-like_C_2"/>
    <property type="match status" value="1"/>
</dbReference>
<comment type="similarity">
    <text evidence="2">In the central section; belongs to the CRISPR-associated helicase Cas3 family.</text>
</comment>
<evidence type="ECO:0008006" key="16">
    <source>
        <dbReference type="Google" id="ProtNLM"/>
    </source>
</evidence>
<reference evidence="15" key="1">
    <citation type="submission" date="2016-06" db="EMBL/GenBank/DDBJ databases">
        <authorList>
            <person name="Nascimento L."/>
            <person name="Pereira R.V."/>
            <person name="Martins L.F."/>
            <person name="Quaggio R.B."/>
            <person name="Silva A.M."/>
            <person name="Setubal J.C."/>
        </authorList>
    </citation>
    <scope>NUCLEOTIDE SEQUENCE [LARGE SCALE GENOMIC DNA]</scope>
</reference>
<dbReference type="PANTHER" id="PTHR47959:SF16">
    <property type="entry name" value="CRISPR-ASSOCIATED NUCLEASE_HELICASE CAS3-RELATED"/>
    <property type="match status" value="1"/>
</dbReference>
<dbReference type="PROSITE" id="PS51192">
    <property type="entry name" value="HELICASE_ATP_BIND_1"/>
    <property type="match status" value="1"/>
</dbReference>
<dbReference type="GO" id="GO:0003676">
    <property type="term" value="F:nucleic acid binding"/>
    <property type="evidence" value="ECO:0007669"/>
    <property type="project" value="InterPro"/>
</dbReference>
<dbReference type="GO" id="GO:0005829">
    <property type="term" value="C:cytosol"/>
    <property type="evidence" value="ECO:0007669"/>
    <property type="project" value="TreeGrafter"/>
</dbReference>
<dbReference type="InterPro" id="IPR027417">
    <property type="entry name" value="P-loop_NTPase"/>
</dbReference>
<dbReference type="SMART" id="SM00490">
    <property type="entry name" value="HELICc"/>
    <property type="match status" value="1"/>
</dbReference>
<dbReference type="SMART" id="SM00382">
    <property type="entry name" value="AAA"/>
    <property type="match status" value="1"/>
</dbReference>
<evidence type="ECO:0000259" key="12">
    <source>
        <dbReference type="PROSITE" id="PS51194"/>
    </source>
</evidence>
<dbReference type="PANTHER" id="PTHR47959">
    <property type="entry name" value="ATP-DEPENDENT RNA HELICASE RHLE-RELATED"/>
    <property type="match status" value="1"/>
</dbReference>
<dbReference type="NCBIfam" id="TIGR01596">
    <property type="entry name" value="cas3_HD"/>
    <property type="match status" value="1"/>
</dbReference>
<dbReference type="GO" id="GO:0016787">
    <property type="term" value="F:hydrolase activity"/>
    <property type="evidence" value="ECO:0007669"/>
    <property type="project" value="UniProtKB-KW"/>
</dbReference>
<dbReference type="CDD" id="cd17930">
    <property type="entry name" value="DEXHc_cas3"/>
    <property type="match status" value="1"/>
</dbReference>
<keyword evidence="5" id="KW-0547">Nucleotide-binding</keyword>
<comment type="similarity">
    <text evidence="10">Belongs to the DEAD box helicase family.</text>
</comment>
<sequence>MFYARYEREQGLKQRLQEHLQAVSEMMANAVSPAVRFRPFKHNDMVEMVRWIGFLHDLGKYTPFFQDYLLNGKESRLKNHAHISACFLYALLLKTLDGKMTQLEKQVWAFLGYLVVRHHHGSLTLKRLFSSEDMWDVLQQQAKALLQQKDATLQDMALGERLDSKMYGHCLRIEDLKNDRGFFYYMPQYLANRLKDEQWYFALIYLFSLLIDADKLDSAGIQPSAVYGTPPERVEHYLSVKHGERKSGSYQDRRNEVRQTVLNVMDGLSDEAIRSQRIFTFTAPTGIGKTLSALQCALRLQERIRQTEGYTPRIITAIPFINIIEQTKKDYEGVFGAERVLAHHRLNDYTAGKKAEGKEEDENVPVDRVMTEVESWESDVIVTTFVQFFHSIVTGENRPLKKVNKLAGSIVILDEVQSLPDVYMPLVGALLRKLAEFYGTRFILMTATQPKLLELGDRLLGGKSLPPVELLPGNESYFRELKRTKLIPLLAEKHTSETLADAILEKYQPQRSVLVVVNTIRRSIELYKQFREKQRAGIIGPETAIHYLSTNIIPKHRREVVETVKEMLRKGNPVILVSTQTIEAGVDLDFDMGFRDLAPMESLIQTAGRINREGHKEDFSPLYIVRLEKDSQYVYGKHHLDRTEKLLQNRKEILEPEYRNLVEAYYRELLEAGVSDESRQLWEQGIVGLDFEKLKEFQLIERMGEVVDVFVELDDTASLLADAYEELAQDSWEPQALWEVFPGWKKDAKPTVYERRNLRRLLLAKMSEYMVQIRLKRAIANLPLDFASRNGVKASFLWIPPSEVQRYYDPVTGFRDETGEAFIV</sequence>
<dbReference type="GO" id="GO:0005524">
    <property type="term" value="F:ATP binding"/>
    <property type="evidence" value="ECO:0007669"/>
    <property type="project" value="UniProtKB-KW"/>
</dbReference>
<dbReference type="GO" id="GO:0004518">
    <property type="term" value="F:nuclease activity"/>
    <property type="evidence" value="ECO:0007669"/>
    <property type="project" value="UniProtKB-KW"/>
</dbReference>
<keyword evidence="6" id="KW-0378">Hydrolase</keyword>
<dbReference type="Gene3D" id="1.10.3210.30">
    <property type="match status" value="1"/>
</dbReference>
<dbReference type="GO" id="GO:0046872">
    <property type="term" value="F:metal ion binding"/>
    <property type="evidence" value="ECO:0007669"/>
    <property type="project" value="UniProtKB-KW"/>
</dbReference>
<protein>
    <recommendedName>
        <fullName evidence="16">CRISPR-associated helicase/endonuclease Cas3</fullName>
    </recommendedName>
</protein>
<dbReference type="InterPro" id="IPR006474">
    <property type="entry name" value="Helicase_Cas3_CRISPR-ass_core"/>
</dbReference>
<keyword evidence="3" id="KW-0540">Nuclease</keyword>
<keyword evidence="4" id="KW-0479">Metal-binding</keyword>
<dbReference type="InterPro" id="IPR014001">
    <property type="entry name" value="Helicase_ATP-bd"/>
</dbReference>
<proteinExistence type="inferred from homology"/>
<evidence type="ECO:0000259" key="11">
    <source>
        <dbReference type="PROSITE" id="PS51192"/>
    </source>
</evidence>
<dbReference type="InterPro" id="IPR038257">
    <property type="entry name" value="CRISPR-assoc_Cas3_HD_sf"/>
</dbReference>
<dbReference type="Proteomes" id="UP000196475">
    <property type="component" value="Unassembled WGS sequence"/>
</dbReference>
<dbReference type="SUPFAM" id="SSF52540">
    <property type="entry name" value="P-loop containing nucleoside triphosphate hydrolases"/>
    <property type="match status" value="1"/>
</dbReference>
<keyword evidence="9" id="KW-0051">Antiviral defense</keyword>
<feature type="domain" description="Helicase C-terminal" evidence="12">
    <location>
        <begin position="499"/>
        <end position="662"/>
    </location>
</feature>
<dbReference type="InterPro" id="IPR003593">
    <property type="entry name" value="AAA+_ATPase"/>
</dbReference>
<dbReference type="InterPro" id="IPR006483">
    <property type="entry name" value="CRISPR-assoc_Cas3_HD"/>
</dbReference>
<comment type="caution">
    <text evidence="14">The sequence shown here is derived from an EMBL/GenBank/DDBJ whole genome shotgun (WGS) entry which is preliminary data.</text>
</comment>
<evidence type="ECO:0000256" key="6">
    <source>
        <dbReference type="ARBA" id="ARBA00022801"/>
    </source>
</evidence>
<dbReference type="PROSITE" id="PS51643">
    <property type="entry name" value="HD_CAS3"/>
    <property type="match status" value="1"/>
</dbReference>
<dbReference type="Gene3D" id="3.40.50.300">
    <property type="entry name" value="P-loop containing nucleotide triphosphate hydrolases"/>
    <property type="match status" value="2"/>
</dbReference>
<dbReference type="NCBIfam" id="TIGR01587">
    <property type="entry name" value="cas3_core"/>
    <property type="match status" value="1"/>
</dbReference>
<gene>
    <name evidence="14" type="ORF">BAA01_01135</name>
</gene>
<evidence type="ECO:0000256" key="1">
    <source>
        <dbReference type="ARBA" id="ARBA00006847"/>
    </source>
</evidence>
<evidence type="ECO:0000313" key="15">
    <source>
        <dbReference type="Proteomes" id="UP000196475"/>
    </source>
</evidence>
<dbReference type="EMBL" id="LZRT01000094">
    <property type="protein sequence ID" value="OUM85997.1"/>
    <property type="molecule type" value="Genomic_DNA"/>
</dbReference>
<dbReference type="InterPro" id="IPR050079">
    <property type="entry name" value="DEAD_box_RNA_helicase"/>
</dbReference>
<dbReference type="PROSITE" id="PS51194">
    <property type="entry name" value="HELICASE_CTER"/>
    <property type="match status" value="1"/>
</dbReference>
<dbReference type="CDD" id="cd09641">
    <property type="entry name" value="Cas3''_I"/>
    <property type="match status" value="1"/>
</dbReference>
<organism evidence="14 15">
    <name type="scientific">Bacillus thermozeamaize</name>
    <dbReference type="NCBI Taxonomy" id="230954"/>
    <lineage>
        <taxon>Bacteria</taxon>
        <taxon>Bacillati</taxon>
        <taxon>Bacillota</taxon>
        <taxon>Bacilli</taxon>
        <taxon>Bacillales</taxon>
        <taxon>Bacillaceae</taxon>
        <taxon>Bacillus</taxon>
    </lineage>
</organism>
<evidence type="ECO:0000256" key="7">
    <source>
        <dbReference type="ARBA" id="ARBA00022806"/>
    </source>
</evidence>
<dbReference type="InterPro" id="IPR011545">
    <property type="entry name" value="DEAD/DEAH_box_helicase_dom"/>
</dbReference>
<accession>A0A1Y3PIM8</accession>
<dbReference type="SMART" id="SM00487">
    <property type="entry name" value="DEXDc"/>
    <property type="match status" value="1"/>
</dbReference>
<dbReference type="InterPro" id="IPR054712">
    <property type="entry name" value="Cas3-like_dom"/>
</dbReference>
<comment type="similarity">
    <text evidence="1">In the N-terminal section; belongs to the CRISPR-associated nuclease Cas3-HD family.</text>
</comment>
<evidence type="ECO:0000256" key="9">
    <source>
        <dbReference type="ARBA" id="ARBA00023118"/>
    </source>
</evidence>
<dbReference type="GO" id="GO:0051607">
    <property type="term" value="P:defense response to virus"/>
    <property type="evidence" value="ECO:0007669"/>
    <property type="project" value="UniProtKB-KW"/>
</dbReference>
<keyword evidence="7" id="KW-0347">Helicase</keyword>
<evidence type="ECO:0000256" key="5">
    <source>
        <dbReference type="ARBA" id="ARBA00022741"/>
    </source>
</evidence>
<dbReference type="GO" id="GO:0003724">
    <property type="term" value="F:RNA helicase activity"/>
    <property type="evidence" value="ECO:0007669"/>
    <property type="project" value="TreeGrafter"/>
</dbReference>
<dbReference type="InterPro" id="IPR001650">
    <property type="entry name" value="Helicase_C-like"/>
</dbReference>
<dbReference type="AlphaFoldDB" id="A0A1Y3PIM8"/>
<evidence type="ECO:0000313" key="14">
    <source>
        <dbReference type="EMBL" id="OUM85997.1"/>
    </source>
</evidence>
<evidence type="ECO:0000256" key="4">
    <source>
        <dbReference type="ARBA" id="ARBA00022723"/>
    </source>
</evidence>
<evidence type="ECO:0000256" key="2">
    <source>
        <dbReference type="ARBA" id="ARBA00009046"/>
    </source>
</evidence>
<evidence type="ECO:0000256" key="10">
    <source>
        <dbReference type="ARBA" id="ARBA00038437"/>
    </source>
</evidence>